<comment type="caution">
    <text evidence="1">The sequence shown here is derived from an EMBL/GenBank/DDBJ whole genome shotgun (WGS) entry which is preliminary data.</text>
</comment>
<organism evidence="1 2">
    <name type="scientific">Leptospira stimsonii</name>
    <dbReference type="NCBI Taxonomy" id="2202203"/>
    <lineage>
        <taxon>Bacteria</taxon>
        <taxon>Pseudomonadati</taxon>
        <taxon>Spirochaetota</taxon>
        <taxon>Spirochaetia</taxon>
        <taxon>Leptospirales</taxon>
        <taxon>Leptospiraceae</taxon>
        <taxon>Leptospira</taxon>
    </lineage>
</organism>
<sequence>MNSLLFLIRPKNSFSVQKNFKTFFPDLLYLWRSRTAWSDKISSQKKACKRTSSPLEIQFRKSPTFQIQRELNFRFLNRNRFQKIFLEGFGDFLESFSRTDWPALKNDSSFLNRKEHRCIFSSLPNVLSRS</sequence>
<reference evidence="2" key="1">
    <citation type="submission" date="2018-05" db="EMBL/GenBank/DDBJ databases">
        <title>Leptospira yasudae sp. nov. and Leptospira stimsonii sp. nov., two pathogenic species of the genus Leptospira isolated from environmental sources.</title>
        <authorList>
            <person name="Casanovas-Massana A."/>
            <person name="Hamond C."/>
            <person name="Santos L.A."/>
            <person name="Hacker K.P."/>
            <person name="Balassiano I."/>
            <person name="Medeiros M.A."/>
            <person name="Reis M.G."/>
            <person name="Ko A.I."/>
            <person name="Wunder E.A."/>
        </authorList>
    </citation>
    <scope>NUCLEOTIDE SEQUENCE [LARGE SCALE GENOMIC DNA]</scope>
    <source>
        <strain evidence="2">Yale</strain>
    </source>
</reference>
<proteinExistence type="predicted"/>
<dbReference type="AlphaFoldDB" id="A0A396YUG7"/>
<protein>
    <submittedName>
        <fullName evidence="1">Uncharacterized protein</fullName>
    </submittedName>
</protein>
<dbReference type="EMBL" id="QHCT01000010">
    <property type="protein sequence ID" value="RHX85118.1"/>
    <property type="molecule type" value="Genomic_DNA"/>
</dbReference>
<name>A0A396YUG7_9LEPT</name>
<evidence type="ECO:0000313" key="2">
    <source>
        <dbReference type="Proteomes" id="UP000265798"/>
    </source>
</evidence>
<evidence type="ECO:0000313" key="1">
    <source>
        <dbReference type="EMBL" id="RHX85118.1"/>
    </source>
</evidence>
<gene>
    <name evidence="1" type="ORF">DLM75_21835</name>
</gene>
<dbReference type="Proteomes" id="UP000265798">
    <property type="component" value="Unassembled WGS sequence"/>
</dbReference>
<accession>A0A396YUG7</accession>